<dbReference type="AlphaFoldDB" id="A0A7W6ALD2"/>
<reference evidence="4" key="2">
    <citation type="journal article" date="2019" name="Int. J. Syst. Evol. Microbiol.">
        <title>The Global Catalogue of Microorganisms (GCM) 10K type strain sequencing project: providing services to taxonomists for standard genome sequencing and annotation.</title>
        <authorList>
            <consortium name="The Broad Institute Genomics Platform"/>
            <consortium name="The Broad Institute Genome Sequencing Center for Infectious Disease"/>
            <person name="Wu L."/>
            <person name="Ma J."/>
        </authorList>
    </citation>
    <scope>NUCLEOTIDE SEQUENCE [LARGE SCALE GENOMIC DNA]</scope>
    <source>
        <strain evidence="4">NBRC 107710</strain>
    </source>
</reference>
<protein>
    <submittedName>
        <fullName evidence="2">Uncharacterized protein</fullName>
    </submittedName>
</protein>
<dbReference type="Proteomes" id="UP001156881">
    <property type="component" value="Unassembled WGS sequence"/>
</dbReference>
<evidence type="ECO:0000313" key="2">
    <source>
        <dbReference type="EMBL" id="MBB3904738.1"/>
    </source>
</evidence>
<organism evidence="2 3">
    <name type="scientific">Methylobacterium brachythecii</name>
    <dbReference type="NCBI Taxonomy" id="1176177"/>
    <lineage>
        <taxon>Bacteria</taxon>
        <taxon>Pseudomonadati</taxon>
        <taxon>Pseudomonadota</taxon>
        <taxon>Alphaproteobacteria</taxon>
        <taxon>Hyphomicrobiales</taxon>
        <taxon>Methylobacteriaceae</taxon>
        <taxon>Methylobacterium</taxon>
    </lineage>
</organism>
<gene>
    <name evidence="1" type="ORF">GCM10007884_35780</name>
    <name evidence="2" type="ORF">GGR33_004261</name>
</gene>
<dbReference type="Proteomes" id="UP000517759">
    <property type="component" value="Unassembled WGS sequence"/>
</dbReference>
<dbReference type="EMBL" id="BSPG01000024">
    <property type="protein sequence ID" value="GLS45587.1"/>
    <property type="molecule type" value="Genomic_DNA"/>
</dbReference>
<proteinExistence type="predicted"/>
<reference evidence="2 3" key="3">
    <citation type="submission" date="2020-08" db="EMBL/GenBank/DDBJ databases">
        <title>Genomic Encyclopedia of Type Strains, Phase IV (KMG-IV): sequencing the most valuable type-strain genomes for metagenomic binning, comparative biology and taxonomic classification.</title>
        <authorList>
            <person name="Goeker M."/>
        </authorList>
    </citation>
    <scope>NUCLEOTIDE SEQUENCE [LARGE SCALE GENOMIC DNA]</scope>
    <source>
        <strain evidence="2 3">DSM 24105</strain>
    </source>
</reference>
<reference evidence="1" key="4">
    <citation type="submission" date="2023-01" db="EMBL/GenBank/DDBJ databases">
        <title>Draft genome sequence of Methylobacterium brachythecii strain NBRC 107710.</title>
        <authorList>
            <person name="Sun Q."/>
            <person name="Mori K."/>
        </authorList>
    </citation>
    <scope>NUCLEOTIDE SEQUENCE</scope>
    <source>
        <strain evidence="1">NBRC 107710</strain>
    </source>
</reference>
<accession>A0A7W6ALD2</accession>
<evidence type="ECO:0000313" key="4">
    <source>
        <dbReference type="Proteomes" id="UP001156881"/>
    </source>
</evidence>
<evidence type="ECO:0000313" key="3">
    <source>
        <dbReference type="Proteomes" id="UP000517759"/>
    </source>
</evidence>
<evidence type="ECO:0000313" key="1">
    <source>
        <dbReference type="EMBL" id="GLS45587.1"/>
    </source>
</evidence>
<name>A0A7W6ALD2_9HYPH</name>
<reference evidence="1" key="1">
    <citation type="journal article" date="2014" name="Int. J. Syst. Evol. Microbiol.">
        <title>Complete genome of a new Firmicutes species belonging to the dominant human colonic microbiota ('Ruminococcus bicirculans') reveals two chromosomes and a selective capacity to utilize plant glucans.</title>
        <authorList>
            <consortium name="NISC Comparative Sequencing Program"/>
            <person name="Wegmann U."/>
            <person name="Louis P."/>
            <person name="Goesmann A."/>
            <person name="Henrissat B."/>
            <person name="Duncan S.H."/>
            <person name="Flint H.J."/>
        </authorList>
    </citation>
    <scope>NUCLEOTIDE SEQUENCE</scope>
    <source>
        <strain evidence="1">NBRC 107710</strain>
    </source>
</reference>
<keyword evidence="4" id="KW-1185">Reference proteome</keyword>
<dbReference type="EMBL" id="JACIDN010000008">
    <property type="protein sequence ID" value="MBB3904738.1"/>
    <property type="molecule type" value="Genomic_DNA"/>
</dbReference>
<comment type="caution">
    <text evidence="2">The sequence shown here is derived from an EMBL/GenBank/DDBJ whole genome shotgun (WGS) entry which is preliminary data.</text>
</comment>
<sequence>MTRMEVELIELFEEMARKHFSGHFTIMRFSTNWRASFVTPAEYENFSESYVGLTLAHAVTTALRAKYLIVRDDTINQKLDAIGGLYGEPQIASK</sequence>